<comment type="similarity">
    <text evidence="4">Belongs to the ABC transporter superfamily. Macrolide exporter (TC 3.A.1.122) family.</text>
</comment>
<dbReference type="PANTHER" id="PTHR24220">
    <property type="entry name" value="IMPORT ATP-BINDING PROTEIN"/>
    <property type="match status" value="1"/>
</dbReference>
<evidence type="ECO:0000256" key="2">
    <source>
        <dbReference type="ARBA" id="ARBA00022741"/>
    </source>
</evidence>
<keyword evidence="6" id="KW-0378">Hydrolase</keyword>
<dbReference type="FunFam" id="3.40.50.300:FF:000032">
    <property type="entry name" value="Export ABC transporter ATP-binding protein"/>
    <property type="match status" value="1"/>
</dbReference>
<gene>
    <name evidence="6" type="primary">lolD_1</name>
    <name evidence="6" type="ORF">Pla100_02510</name>
</gene>
<evidence type="ECO:0000313" key="6">
    <source>
        <dbReference type="EMBL" id="TWU03332.1"/>
    </source>
</evidence>
<dbReference type="PROSITE" id="PS50893">
    <property type="entry name" value="ABC_TRANSPORTER_2"/>
    <property type="match status" value="1"/>
</dbReference>
<dbReference type="PROSITE" id="PS00211">
    <property type="entry name" value="ABC_TRANSPORTER_1"/>
    <property type="match status" value="1"/>
</dbReference>
<dbReference type="Proteomes" id="UP000316213">
    <property type="component" value="Unassembled WGS sequence"/>
</dbReference>
<keyword evidence="1" id="KW-0813">Transport</keyword>
<organism evidence="6 7">
    <name type="scientific">Neorhodopirellula pilleata</name>
    <dbReference type="NCBI Taxonomy" id="2714738"/>
    <lineage>
        <taxon>Bacteria</taxon>
        <taxon>Pseudomonadati</taxon>
        <taxon>Planctomycetota</taxon>
        <taxon>Planctomycetia</taxon>
        <taxon>Pirellulales</taxon>
        <taxon>Pirellulaceae</taxon>
        <taxon>Neorhodopirellula</taxon>
    </lineage>
</organism>
<dbReference type="GO" id="GO:0022857">
    <property type="term" value="F:transmembrane transporter activity"/>
    <property type="evidence" value="ECO:0007669"/>
    <property type="project" value="TreeGrafter"/>
</dbReference>
<dbReference type="GO" id="GO:0005524">
    <property type="term" value="F:ATP binding"/>
    <property type="evidence" value="ECO:0007669"/>
    <property type="project" value="UniProtKB-KW"/>
</dbReference>
<keyword evidence="7" id="KW-1185">Reference proteome</keyword>
<sequence length="243" mass="26367">MSDQAVSSPASSTPAPLSAPLLSIDDVCKDYPDGNVRALDHVTFDIHSGEYVAIMGPSGSGKSTLLSILGTLDRPTSGTVSFDGKKIDASTNLDELRSQFIGFVFQSFYLLPTLTALENIQVPMFGRGMTGAQRVDKARQLIESVGMSDRAKHLPKQLSVGQRQRIAIARSLANDPRLLLADEPTGNLDTVTADSILELFAQLHEERKMTLITVTHSEEVADAAQRILRVRDGKIESDKMTGR</sequence>
<dbReference type="GO" id="GO:0016887">
    <property type="term" value="F:ATP hydrolysis activity"/>
    <property type="evidence" value="ECO:0007669"/>
    <property type="project" value="InterPro"/>
</dbReference>
<feature type="domain" description="ABC transporter" evidence="5">
    <location>
        <begin position="22"/>
        <end position="243"/>
    </location>
</feature>
<dbReference type="InterPro" id="IPR027417">
    <property type="entry name" value="P-loop_NTPase"/>
</dbReference>
<dbReference type="SMART" id="SM00382">
    <property type="entry name" value="AAA"/>
    <property type="match status" value="1"/>
</dbReference>
<dbReference type="GO" id="GO:0005886">
    <property type="term" value="C:plasma membrane"/>
    <property type="evidence" value="ECO:0007669"/>
    <property type="project" value="TreeGrafter"/>
</dbReference>
<dbReference type="CDD" id="cd03255">
    <property type="entry name" value="ABC_MJ0796_LolCDE_FtsE"/>
    <property type="match status" value="1"/>
</dbReference>
<dbReference type="InterPro" id="IPR003593">
    <property type="entry name" value="AAA+_ATPase"/>
</dbReference>
<protein>
    <submittedName>
        <fullName evidence="6">Lipoprotein-releasing system ATP-binding protein LolD</fullName>
        <ecNumber evidence="6">3.6.3.-</ecNumber>
    </submittedName>
</protein>
<dbReference type="InterPro" id="IPR017911">
    <property type="entry name" value="MacB-like_ATP-bd"/>
</dbReference>
<name>A0A5C6AWC2_9BACT</name>
<dbReference type="Pfam" id="PF00005">
    <property type="entry name" value="ABC_tran"/>
    <property type="match status" value="1"/>
</dbReference>
<comment type="caution">
    <text evidence="6">The sequence shown here is derived from an EMBL/GenBank/DDBJ whole genome shotgun (WGS) entry which is preliminary data.</text>
</comment>
<dbReference type="EMBL" id="SJPM01000001">
    <property type="protein sequence ID" value="TWU03332.1"/>
    <property type="molecule type" value="Genomic_DNA"/>
</dbReference>
<evidence type="ECO:0000256" key="1">
    <source>
        <dbReference type="ARBA" id="ARBA00022448"/>
    </source>
</evidence>
<dbReference type="PANTHER" id="PTHR24220:SF86">
    <property type="entry name" value="ABC TRANSPORTER ABCH.1"/>
    <property type="match status" value="1"/>
</dbReference>
<dbReference type="Gene3D" id="3.40.50.300">
    <property type="entry name" value="P-loop containing nucleotide triphosphate hydrolases"/>
    <property type="match status" value="1"/>
</dbReference>
<evidence type="ECO:0000313" key="7">
    <source>
        <dbReference type="Proteomes" id="UP000316213"/>
    </source>
</evidence>
<keyword evidence="2" id="KW-0547">Nucleotide-binding</keyword>
<dbReference type="GO" id="GO:0098796">
    <property type="term" value="C:membrane protein complex"/>
    <property type="evidence" value="ECO:0007669"/>
    <property type="project" value="UniProtKB-ARBA"/>
</dbReference>
<evidence type="ECO:0000256" key="3">
    <source>
        <dbReference type="ARBA" id="ARBA00022840"/>
    </source>
</evidence>
<dbReference type="EC" id="3.6.3.-" evidence="6"/>
<keyword evidence="6" id="KW-0449">Lipoprotein</keyword>
<keyword evidence="3 6" id="KW-0067">ATP-binding</keyword>
<evidence type="ECO:0000256" key="4">
    <source>
        <dbReference type="ARBA" id="ARBA00038388"/>
    </source>
</evidence>
<proteinExistence type="inferred from homology"/>
<reference evidence="6 7" key="1">
    <citation type="submission" date="2019-02" db="EMBL/GenBank/DDBJ databases">
        <title>Deep-cultivation of Planctomycetes and their phenomic and genomic characterization uncovers novel biology.</title>
        <authorList>
            <person name="Wiegand S."/>
            <person name="Jogler M."/>
            <person name="Boedeker C."/>
            <person name="Pinto D."/>
            <person name="Vollmers J."/>
            <person name="Rivas-Marin E."/>
            <person name="Kohn T."/>
            <person name="Peeters S.H."/>
            <person name="Heuer A."/>
            <person name="Rast P."/>
            <person name="Oberbeckmann S."/>
            <person name="Bunk B."/>
            <person name="Jeske O."/>
            <person name="Meyerdierks A."/>
            <person name="Storesund J.E."/>
            <person name="Kallscheuer N."/>
            <person name="Luecker S."/>
            <person name="Lage O.M."/>
            <person name="Pohl T."/>
            <person name="Merkel B.J."/>
            <person name="Hornburger P."/>
            <person name="Mueller R.-W."/>
            <person name="Bruemmer F."/>
            <person name="Labrenz M."/>
            <person name="Spormann A.M."/>
            <person name="Op Den Camp H."/>
            <person name="Overmann J."/>
            <person name="Amann R."/>
            <person name="Jetten M.S.M."/>
            <person name="Mascher T."/>
            <person name="Medema M.H."/>
            <person name="Devos D.P."/>
            <person name="Kaster A.-K."/>
            <person name="Ovreas L."/>
            <person name="Rohde M."/>
            <person name="Galperin M.Y."/>
            <person name="Jogler C."/>
        </authorList>
    </citation>
    <scope>NUCLEOTIDE SEQUENCE [LARGE SCALE GENOMIC DNA]</scope>
    <source>
        <strain evidence="6 7">Pla100</strain>
    </source>
</reference>
<dbReference type="RefSeq" id="WP_231602540.1">
    <property type="nucleotide sequence ID" value="NZ_SJPM01000001.1"/>
</dbReference>
<dbReference type="AlphaFoldDB" id="A0A5C6AWC2"/>
<evidence type="ECO:0000259" key="5">
    <source>
        <dbReference type="PROSITE" id="PS50893"/>
    </source>
</evidence>
<dbReference type="SUPFAM" id="SSF52540">
    <property type="entry name" value="P-loop containing nucleoside triphosphate hydrolases"/>
    <property type="match status" value="1"/>
</dbReference>
<dbReference type="InterPro" id="IPR015854">
    <property type="entry name" value="ABC_transpr_LolD-like"/>
</dbReference>
<dbReference type="InterPro" id="IPR003439">
    <property type="entry name" value="ABC_transporter-like_ATP-bd"/>
</dbReference>
<dbReference type="InterPro" id="IPR017871">
    <property type="entry name" value="ABC_transporter-like_CS"/>
</dbReference>
<accession>A0A5C6AWC2</accession>